<dbReference type="PANTHER" id="PTHR35983:SF1">
    <property type="entry name" value="UPF0166 PROTEIN TM_0021"/>
    <property type="match status" value="1"/>
</dbReference>
<organism evidence="2">
    <name type="scientific">hydrothermal vent metagenome</name>
    <dbReference type="NCBI Taxonomy" id="652676"/>
    <lineage>
        <taxon>unclassified sequences</taxon>
        <taxon>metagenomes</taxon>
        <taxon>ecological metagenomes</taxon>
    </lineage>
</organism>
<evidence type="ECO:0000256" key="1">
    <source>
        <dbReference type="ARBA" id="ARBA00010554"/>
    </source>
</evidence>
<gene>
    <name evidence="2" type="ORF">MNBD_ALPHA04-1396</name>
</gene>
<protein>
    <submittedName>
        <fullName evidence="2">Uncharacterized protein</fullName>
    </submittedName>
</protein>
<dbReference type="AlphaFoldDB" id="A0A3B0SUY1"/>
<dbReference type="InterPro" id="IPR011322">
    <property type="entry name" value="N-reg_PII-like_a/b"/>
</dbReference>
<name>A0A3B0SUY1_9ZZZZ</name>
<dbReference type="PANTHER" id="PTHR35983">
    <property type="entry name" value="UPF0166 PROTEIN TM_0021"/>
    <property type="match status" value="1"/>
</dbReference>
<evidence type="ECO:0000313" key="2">
    <source>
        <dbReference type="EMBL" id="VAW04897.1"/>
    </source>
</evidence>
<dbReference type="InterPro" id="IPR015867">
    <property type="entry name" value="N-reg_PII/ATP_PRibTrfase_C"/>
</dbReference>
<dbReference type="Pfam" id="PF02641">
    <property type="entry name" value="DUF190"/>
    <property type="match status" value="1"/>
</dbReference>
<comment type="similarity">
    <text evidence="1">Belongs to the UPF0166 family.</text>
</comment>
<dbReference type="Gene3D" id="3.30.70.120">
    <property type="match status" value="1"/>
</dbReference>
<reference evidence="2" key="1">
    <citation type="submission" date="2018-06" db="EMBL/GenBank/DDBJ databases">
        <authorList>
            <person name="Zhirakovskaya E."/>
        </authorList>
    </citation>
    <scope>NUCLEOTIDE SEQUENCE</scope>
</reference>
<dbReference type="InterPro" id="IPR003793">
    <property type="entry name" value="UPF0166"/>
</dbReference>
<dbReference type="SUPFAM" id="SSF54913">
    <property type="entry name" value="GlnB-like"/>
    <property type="match status" value="1"/>
</dbReference>
<proteinExistence type="inferred from homology"/>
<dbReference type="EMBL" id="UOEF01000422">
    <property type="protein sequence ID" value="VAW04897.1"/>
    <property type="molecule type" value="Genomic_DNA"/>
</dbReference>
<accession>A0A3B0SUY1</accession>
<sequence length="111" mass="11969">MVISTKSLLLRIYSDKAAMHGDESIAETIISRARAADMAGATVLQGTLGYTATSIVHSHHLLGIGDNPPVVIEIVDFEKKINAFLPQLEDLRGIGLITTEQVNVLKVKSET</sequence>